<dbReference type="Gene3D" id="3.30.950.10">
    <property type="entry name" value="Methyltransferase, Cobalt-precorrin-4 Transmethylase, Domain 2"/>
    <property type="match status" value="1"/>
</dbReference>
<dbReference type="InterPro" id="IPR014776">
    <property type="entry name" value="4pyrrole_Mease_sub2"/>
</dbReference>
<keyword evidence="5 6" id="KW-0949">S-adenosyl-L-methionine</keyword>
<dbReference type="NCBIfam" id="TIGR00096">
    <property type="entry name" value="16S rRNA (cytidine(1402)-2'-O)-methyltransferase"/>
    <property type="match status" value="1"/>
</dbReference>
<organism evidence="8 9">
    <name type="scientific">Candidatus Nealsonbacteria bacterium RIFOXYB1_FULL_40_15</name>
    <dbReference type="NCBI Taxonomy" id="1801677"/>
    <lineage>
        <taxon>Bacteria</taxon>
        <taxon>Candidatus Nealsoniibacteriota</taxon>
    </lineage>
</organism>
<dbReference type="CDD" id="cd11648">
    <property type="entry name" value="RsmI"/>
    <property type="match status" value="1"/>
</dbReference>
<dbReference type="Proteomes" id="UP000177740">
    <property type="component" value="Unassembled WGS sequence"/>
</dbReference>
<keyword evidence="3 6" id="KW-0489">Methyltransferase</keyword>
<evidence type="ECO:0000256" key="2">
    <source>
        <dbReference type="ARBA" id="ARBA00022552"/>
    </source>
</evidence>
<comment type="function">
    <text evidence="6">Catalyzes the 2'-O-methylation of the ribose of cytidine 1402 (C1402) in 16S rRNA.</text>
</comment>
<dbReference type="GO" id="GO:0005737">
    <property type="term" value="C:cytoplasm"/>
    <property type="evidence" value="ECO:0007669"/>
    <property type="project" value="UniProtKB-SubCell"/>
</dbReference>
<dbReference type="Gene3D" id="3.40.1010.10">
    <property type="entry name" value="Cobalt-precorrin-4 Transmethylase, Domain 1"/>
    <property type="match status" value="1"/>
</dbReference>
<keyword evidence="1 6" id="KW-0963">Cytoplasm</keyword>
<comment type="similarity">
    <text evidence="6">Belongs to the methyltransferase superfamily. RsmI family.</text>
</comment>
<keyword evidence="2 6" id="KW-0698">rRNA processing</keyword>
<dbReference type="Pfam" id="PF00590">
    <property type="entry name" value="TP_methylase"/>
    <property type="match status" value="1"/>
</dbReference>
<name>A0A1G2ENQ0_9BACT</name>
<proteinExistence type="inferred from homology"/>
<dbReference type="PANTHER" id="PTHR46111:SF1">
    <property type="entry name" value="RIBOSOMAL RNA SMALL SUBUNIT METHYLTRANSFERASE I"/>
    <property type="match status" value="1"/>
</dbReference>
<dbReference type="GO" id="GO:0070677">
    <property type="term" value="F:rRNA (cytosine-2'-O-)-methyltransferase activity"/>
    <property type="evidence" value="ECO:0007669"/>
    <property type="project" value="UniProtKB-UniRule"/>
</dbReference>
<accession>A0A1G2ENQ0</accession>
<dbReference type="EC" id="2.1.1.198" evidence="6"/>
<dbReference type="InterPro" id="IPR018063">
    <property type="entry name" value="SAM_MeTrfase_RsmI_CS"/>
</dbReference>
<dbReference type="PIRSF" id="PIRSF005917">
    <property type="entry name" value="MTase_YraL"/>
    <property type="match status" value="1"/>
</dbReference>
<evidence type="ECO:0000256" key="5">
    <source>
        <dbReference type="ARBA" id="ARBA00022691"/>
    </source>
</evidence>
<dbReference type="InterPro" id="IPR008189">
    <property type="entry name" value="rRNA_ssu_MeTfrase_I"/>
</dbReference>
<comment type="catalytic activity">
    <reaction evidence="6">
        <text>cytidine(1402) in 16S rRNA + S-adenosyl-L-methionine = 2'-O-methylcytidine(1402) in 16S rRNA + S-adenosyl-L-homocysteine + H(+)</text>
        <dbReference type="Rhea" id="RHEA:42924"/>
        <dbReference type="Rhea" id="RHEA-COMP:10285"/>
        <dbReference type="Rhea" id="RHEA-COMP:10286"/>
        <dbReference type="ChEBI" id="CHEBI:15378"/>
        <dbReference type="ChEBI" id="CHEBI:57856"/>
        <dbReference type="ChEBI" id="CHEBI:59789"/>
        <dbReference type="ChEBI" id="CHEBI:74495"/>
        <dbReference type="ChEBI" id="CHEBI:82748"/>
        <dbReference type="EC" id="2.1.1.198"/>
    </reaction>
</comment>
<evidence type="ECO:0000256" key="6">
    <source>
        <dbReference type="HAMAP-Rule" id="MF_01877"/>
    </source>
</evidence>
<protein>
    <recommendedName>
        <fullName evidence="6">Ribosomal RNA small subunit methyltransferase I</fullName>
        <ecNumber evidence="6">2.1.1.198</ecNumber>
    </recommendedName>
    <alternativeName>
        <fullName evidence="6">16S rRNA 2'-O-ribose C1402 methyltransferase</fullName>
    </alternativeName>
    <alternativeName>
        <fullName evidence="6">rRNA (cytidine-2'-O-)-methyltransferase RsmI</fullName>
    </alternativeName>
</protein>
<dbReference type="InterPro" id="IPR000878">
    <property type="entry name" value="4pyrrol_Mease"/>
</dbReference>
<comment type="caution">
    <text evidence="8">The sequence shown here is derived from an EMBL/GenBank/DDBJ whole genome shotgun (WGS) entry which is preliminary data.</text>
</comment>
<dbReference type="HAMAP" id="MF_01877">
    <property type="entry name" value="16SrRNA_methyltr_I"/>
    <property type="match status" value="1"/>
</dbReference>
<dbReference type="InterPro" id="IPR035996">
    <property type="entry name" value="4pyrrol_Methylase_sf"/>
</dbReference>
<evidence type="ECO:0000256" key="3">
    <source>
        <dbReference type="ARBA" id="ARBA00022603"/>
    </source>
</evidence>
<dbReference type="AlphaFoldDB" id="A0A1G2ENQ0"/>
<dbReference type="STRING" id="1801677.A2365_02990"/>
<reference evidence="8 9" key="1">
    <citation type="journal article" date="2016" name="Nat. Commun.">
        <title>Thousands of microbial genomes shed light on interconnected biogeochemical processes in an aquifer system.</title>
        <authorList>
            <person name="Anantharaman K."/>
            <person name="Brown C.T."/>
            <person name="Hug L.A."/>
            <person name="Sharon I."/>
            <person name="Castelle C.J."/>
            <person name="Probst A.J."/>
            <person name="Thomas B.C."/>
            <person name="Singh A."/>
            <person name="Wilkins M.J."/>
            <person name="Karaoz U."/>
            <person name="Brodie E.L."/>
            <person name="Williams K.H."/>
            <person name="Hubbard S.S."/>
            <person name="Banfield J.F."/>
        </authorList>
    </citation>
    <scope>NUCLEOTIDE SEQUENCE [LARGE SCALE GENOMIC DNA]</scope>
</reference>
<keyword evidence="4 6" id="KW-0808">Transferase</keyword>
<evidence type="ECO:0000313" key="8">
    <source>
        <dbReference type="EMBL" id="OGZ27415.1"/>
    </source>
</evidence>
<gene>
    <name evidence="6" type="primary">rsmI</name>
    <name evidence="8" type="ORF">A2365_02990</name>
</gene>
<dbReference type="PANTHER" id="PTHR46111">
    <property type="entry name" value="RIBOSOMAL RNA SMALL SUBUNIT METHYLTRANSFERASE I"/>
    <property type="match status" value="1"/>
</dbReference>
<feature type="domain" description="Tetrapyrrole methylase" evidence="7">
    <location>
        <begin position="4"/>
        <end position="197"/>
    </location>
</feature>
<dbReference type="SUPFAM" id="SSF53790">
    <property type="entry name" value="Tetrapyrrole methylase"/>
    <property type="match status" value="1"/>
</dbReference>
<evidence type="ECO:0000256" key="1">
    <source>
        <dbReference type="ARBA" id="ARBA00022490"/>
    </source>
</evidence>
<comment type="subcellular location">
    <subcellularLocation>
        <location evidence="6">Cytoplasm</location>
    </subcellularLocation>
</comment>
<evidence type="ECO:0000313" key="9">
    <source>
        <dbReference type="Proteomes" id="UP000177740"/>
    </source>
</evidence>
<dbReference type="PROSITE" id="PS01296">
    <property type="entry name" value="RSMI"/>
    <property type="match status" value="1"/>
</dbReference>
<evidence type="ECO:0000256" key="4">
    <source>
        <dbReference type="ARBA" id="ARBA00022679"/>
    </source>
</evidence>
<dbReference type="InterPro" id="IPR014777">
    <property type="entry name" value="4pyrrole_Mease_sub1"/>
</dbReference>
<dbReference type="EMBL" id="MHMM01000006">
    <property type="protein sequence ID" value="OGZ27415.1"/>
    <property type="molecule type" value="Genomic_DNA"/>
</dbReference>
<evidence type="ECO:0000259" key="7">
    <source>
        <dbReference type="Pfam" id="PF00590"/>
    </source>
</evidence>
<sequence length="217" mass="24083">MGELYIVATPIGNLKDITLRSLEVLKEADFVLAEDSRVTSRILDKFGIKKEIISYHQHTKDEKTSYILNLLKKGNKLALVSDSGTPGISDPGNMLVEKASGLARIIPIPGPSALTALASIAGFSMDKFIFLGFPPSKNKRKKFFEDVRSSKYPVIIYESTHRIIKTLGDIQGNPKIVLGRELTKKFETVLRGNLEEVKHALSQGETRGEFVLIIKNE</sequence>